<protein>
    <submittedName>
        <fullName evidence="2">Uncharacterized protein</fullName>
    </submittedName>
</protein>
<dbReference type="EMBL" id="JNAL01000011">
    <property type="protein sequence ID" value="KGF95969.1"/>
    <property type="molecule type" value="Genomic_DNA"/>
</dbReference>
<keyword evidence="1" id="KW-1133">Transmembrane helix</keyword>
<gene>
    <name evidence="2" type="ORF">EU95_1052</name>
</gene>
<comment type="caution">
    <text evidence="2">The sequence shown here is derived from an EMBL/GenBank/DDBJ whole genome shotgun (WGS) entry which is preliminary data.</text>
</comment>
<dbReference type="InterPro" id="IPR025569">
    <property type="entry name" value="DUF4335"/>
</dbReference>
<dbReference type="RefSeq" id="WP_193742469.1">
    <property type="nucleotide sequence ID" value="NZ_CP138977.1"/>
</dbReference>
<dbReference type="Proteomes" id="UP000030355">
    <property type="component" value="Unassembled WGS sequence"/>
</dbReference>
<proteinExistence type="predicted"/>
<feature type="transmembrane region" description="Helical" evidence="1">
    <location>
        <begin position="156"/>
        <end position="181"/>
    </location>
</feature>
<evidence type="ECO:0000256" key="1">
    <source>
        <dbReference type="SAM" id="Phobius"/>
    </source>
</evidence>
<dbReference type="Pfam" id="PF14233">
    <property type="entry name" value="DUF4335"/>
    <property type="match status" value="1"/>
</dbReference>
<dbReference type="AlphaFoldDB" id="A0A0A2A646"/>
<evidence type="ECO:0000313" key="3">
    <source>
        <dbReference type="Proteomes" id="UP000030355"/>
    </source>
</evidence>
<sequence length="196" mass="22462">MIQNKLSFHQSSVSLEIIGLPDYSNNDNKDQISIISEWKLTIIDKPLIEGKIDHLGPIMNAFYIYSSLLIKNENPIYESRLIDIKADNLYIHNIVLKSSKENVKPLILKIGNSLLSDIINCFDQLNESSKVITKKTGLSINIPKKVRFGINNKVKFFNFIMPPFIAICSLILLSSTFIYFYNPVEDKERNELINPK</sequence>
<dbReference type="eggNOG" id="ENOG5030SA7">
    <property type="taxonomic scope" value="Bacteria"/>
</dbReference>
<reference evidence="3" key="1">
    <citation type="journal article" date="2014" name="Sci. Data">
        <title>Genomes of diverse isolates of the marine cyanobacterium Prochlorococcus.</title>
        <authorList>
            <person name="Biller S."/>
            <person name="Berube P."/>
            <person name="Thompson J."/>
            <person name="Kelly L."/>
            <person name="Roggensack S."/>
            <person name="Awad L."/>
            <person name="Roache-Johnson K."/>
            <person name="Ding H."/>
            <person name="Giovannoni S.J."/>
            <person name="Moore L.R."/>
            <person name="Chisholm S.W."/>
        </authorList>
    </citation>
    <scope>NUCLEOTIDE SEQUENCE [LARGE SCALE GENOMIC DNA]</scope>
    <source>
        <strain evidence="3">MIT 9201</strain>
    </source>
</reference>
<evidence type="ECO:0000313" key="2">
    <source>
        <dbReference type="EMBL" id="KGF95969.1"/>
    </source>
</evidence>
<keyword evidence="1" id="KW-0472">Membrane</keyword>
<dbReference type="STRING" id="93057.EU95_1052"/>
<organism evidence="2 3">
    <name type="scientific">Prochlorococcus marinus str. MIT 9201</name>
    <dbReference type="NCBI Taxonomy" id="93057"/>
    <lineage>
        <taxon>Bacteria</taxon>
        <taxon>Bacillati</taxon>
        <taxon>Cyanobacteriota</taxon>
        <taxon>Cyanophyceae</taxon>
        <taxon>Synechococcales</taxon>
        <taxon>Prochlorococcaceae</taxon>
        <taxon>Prochlorococcus</taxon>
    </lineage>
</organism>
<accession>A0A0A2A646</accession>
<keyword evidence="1" id="KW-0812">Transmembrane</keyword>
<name>A0A0A2A646_PROMR</name>